<dbReference type="SUPFAM" id="SSF53955">
    <property type="entry name" value="Lysozyme-like"/>
    <property type="match status" value="1"/>
</dbReference>
<feature type="domain" description="Transglycosylase SLT" evidence="2">
    <location>
        <begin position="80"/>
        <end position="169"/>
    </location>
</feature>
<reference evidence="3 4" key="1">
    <citation type="submission" date="2020-07" db="EMBL/GenBank/DDBJ databases">
        <title>Pusillimonas sp. nov., isolated from poultry manure in Taiwan.</title>
        <authorList>
            <person name="Lin S.-Y."/>
            <person name="Tang Y.-S."/>
            <person name="Young C.-C."/>
        </authorList>
    </citation>
    <scope>NUCLEOTIDE SEQUENCE [LARGE SCALE GENOMIC DNA]</scope>
    <source>
        <strain evidence="3 4">CC-YST705</strain>
    </source>
</reference>
<keyword evidence="4" id="KW-1185">Reference proteome</keyword>
<evidence type="ECO:0000259" key="2">
    <source>
        <dbReference type="Pfam" id="PF01464"/>
    </source>
</evidence>
<dbReference type="PANTHER" id="PTHR37423:SF2">
    <property type="entry name" value="MEMBRANE-BOUND LYTIC MUREIN TRANSGLYCOSYLASE C"/>
    <property type="match status" value="1"/>
</dbReference>
<evidence type="ECO:0000313" key="3">
    <source>
        <dbReference type="EMBL" id="MCB5362734.1"/>
    </source>
</evidence>
<sequence>MASSQLAVLEPSPHLLGLVRPASIRLTPERKEPAVEIDLEHIQDLDSIIDDARKQAQVEYLAEKLRKSPQAVKQYVHLAWAEASRRDGFSPELLIAIMYRESTFQPKVQSRYGAQGLMQVVRRWHREKLRASESLFDPVVNVRVGADILEEYLEAAKGDLTKALAKYSGSSRGYAKRVLSESRRLAQIADTAAADVVLTSWPLDEPSVGFPG</sequence>
<gene>
    <name evidence="3" type="ORF">H0484_03060</name>
</gene>
<protein>
    <submittedName>
        <fullName evidence="3">Transglycosylase SLT domain-containing protein</fullName>
    </submittedName>
</protein>
<name>A0ABS8CA69_9BURK</name>
<comment type="caution">
    <text evidence="3">The sequence shown here is derived from an EMBL/GenBank/DDBJ whole genome shotgun (WGS) entry which is preliminary data.</text>
</comment>
<proteinExistence type="inferred from homology"/>
<comment type="similarity">
    <text evidence="1">Belongs to the transglycosylase Slt family.</text>
</comment>
<dbReference type="Proteomes" id="UP000776983">
    <property type="component" value="Unassembled WGS sequence"/>
</dbReference>
<dbReference type="Pfam" id="PF01464">
    <property type="entry name" value="SLT"/>
    <property type="match status" value="1"/>
</dbReference>
<dbReference type="InterPro" id="IPR008258">
    <property type="entry name" value="Transglycosylase_SLT_dom_1"/>
</dbReference>
<dbReference type="CDD" id="cd00254">
    <property type="entry name" value="LT-like"/>
    <property type="match status" value="1"/>
</dbReference>
<dbReference type="PANTHER" id="PTHR37423">
    <property type="entry name" value="SOLUBLE LYTIC MUREIN TRANSGLYCOSYLASE-RELATED"/>
    <property type="match status" value="1"/>
</dbReference>
<dbReference type="EMBL" id="JACDXW010000001">
    <property type="protein sequence ID" value="MCB5362734.1"/>
    <property type="molecule type" value="Genomic_DNA"/>
</dbReference>
<evidence type="ECO:0000313" key="4">
    <source>
        <dbReference type="Proteomes" id="UP000776983"/>
    </source>
</evidence>
<dbReference type="InterPro" id="IPR023346">
    <property type="entry name" value="Lysozyme-like_dom_sf"/>
</dbReference>
<evidence type="ECO:0000256" key="1">
    <source>
        <dbReference type="ARBA" id="ARBA00007734"/>
    </source>
</evidence>
<dbReference type="Gene3D" id="1.10.530.10">
    <property type="match status" value="1"/>
</dbReference>
<accession>A0ABS8CA69</accession>
<organism evidence="3 4">
    <name type="scientific">Mesopusillimonas faecipullorum</name>
    <dbReference type="NCBI Taxonomy" id="2755040"/>
    <lineage>
        <taxon>Bacteria</taxon>
        <taxon>Pseudomonadati</taxon>
        <taxon>Pseudomonadota</taxon>
        <taxon>Betaproteobacteria</taxon>
        <taxon>Burkholderiales</taxon>
        <taxon>Alcaligenaceae</taxon>
        <taxon>Mesopusillimonas</taxon>
    </lineage>
</organism>